<dbReference type="Pfam" id="PF01344">
    <property type="entry name" value="Kelch_1"/>
    <property type="match status" value="2"/>
</dbReference>
<keyword evidence="2" id="KW-0880">Kelch repeat</keyword>
<dbReference type="GO" id="GO:0002758">
    <property type="term" value="P:innate immune response-activating signaling pathway"/>
    <property type="evidence" value="ECO:0007669"/>
    <property type="project" value="UniProtKB-ARBA"/>
</dbReference>
<feature type="domain" description="Disease resistance protein winged helix" evidence="11">
    <location>
        <begin position="644"/>
        <end position="715"/>
    </location>
</feature>
<dbReference type="InterPro" id="IPR058922">
    <property type="entry name" value="WHD_DRP"/>
</dbReference>
<gene>
    <name evidence="13" type="primary">LOC123170155</name>
</gene>
<evidence type="ECO:0000256" key="4">
    <source>
        <dbReference type="ARBA" id="ARBA00022737"/>
    </source>
</evidence>
<feature type="region of interest" description="Disordered" evidence="8">
    <location>
        <begin position="1148"/>
        <end position="1183"/>
    </location>
</feature>
<name>A0A3B6TB28_WHEAT</name>
<dbReference type="PRINTS" id="PR00364">
    <property type="entry name" value="DISEASERSIST"/>
</dbReference>
<dbReference type="Gene3D" id="1.10.10.10">
    <property type="entry name" value="Winged helix-like DNA-binding domain superfamily/Winged helix DNA-binding domain"/>
    <property type="match status" value="1"/>
</dbReference>
<dbReference type="PaxDb" id="4565-Traes_7DS_D3D4EB334.1"/>
<dbReference type="RefSeq" id="XP_044443926.1">
    <property type="nucleotide sequence ID" value="XM_044587991.1"/>
</dbReference>
<dbReference type="Proteomes" id="UP000019116">
    <property type="component" value="Chromosome 7D"/>
</dbReference>
<dbReference type="Gramene" id="TraesCS7D02G007900.1">
    <property type="protein sequence ID" value="TraesCS7D02G007900.1"/>
    <property type="gene ID" value="TraesCS7D02G007900"/>
</dbReference>
<dbReference type="OrthoDB" id="622762at2759"/>
<dbReference type="SUPFAM" id="SSF52058">
    <property type="entry name" value="L domain-like"/>
    <property type="match status" value="1"/>
</dbReference>
<dbReference type="SUPFAM" id="SSF52540">
    <property type="entry name" value="P-loop containing nucleoside triphosphate hydrolases"/>
    <property type="match status" value="1"/>
</dbReference>
<dbReference type="Pfam" id="PF18052">
    <property type="entry name" value="Rx_N"/>
    <property type="match status" value="1"/>
</dbReference>
<evidence type="ECO:0000256" key="3">
    <source>
        <dbReference type="ARBA" id="ARBA00022614"/>
    </source>
</evidence>
<evidence type="ECO:0000313" key="14">
    <source>
        <dbReference type="Proteomes" id="UP000019116"/>
    </source>
</evidence>
<dbReference type="FunFam" id="1.10.10.10:FF:000322">
    <property type="entry name" value="Probable disease resistance protein At1g63360"/>
    <property type="match status" value="1"/>
</dbReference>
<evidence type="ECO:0000259" key="10">
    <source>
        <dbReference type="Pfam" id="PF18052"/>
    </source>
</evidence>
<protein>
    <submittedName>
        <fullName evidence="13">Uncharacterized protein</fullName>
    </submittedName>
</protein>
<organism evidence="13">
    <name type="scientific">Triticum aestivum</name>
    <name type="common">Wheat</name>
    <dbReference type="NCBI Taxonomy" id="4565"/>
    <lineage>
        <taxon>Eukaryota</taxon>
        <taxon>Viridiplantae</taxon>
        <taxon>Streptophyta</taxon>
        <taxon>Embryophyta</taxon>
        <taxon>Tracheophyta</taxon>
        <taxon>Spermatophyta</taxon>
        <taxon>Magnoliopsida</taxon>
        <taxon>Liliopsida</taxon>
        <taxon>Poales</taxon>
        <taxon>Poaceae</taxon>
        <taxon>BOP clade</taxon>
        <taxon>Pooideae</taxon>
        <taxon>Triticodae</taxon>
        <taxon>Triticeae</taxon>
        <taxon>Triticinae</taxon>
        <taxon>Triticum</taxon>
    </lineage>
</organism>
<feature type="domain" description="NB-ARC" evidence="9">
    <location>
        <begin position="384"/>
        <end position="549"/>
    </location>
</feature>
<dbReference type="Gene3D" id="1.20.5.4130">
    <property type="match status" value="1"/>
</dbReference>
<dbReference type="InterPro" id="IPR041118">
    <property type="entry name" value="Rx_N"/>
</dbReference>
<dbReference type="InterPro" id="IPR055414">
    <property type="entry name" value="LRR_R13L4/SHOC2-like"/>
</dbReference>
<dbReference type="Gene3D" id="3.80.10.10">
    <property type="entry name" value="Ribonuclease Inhibitor"/>
    <property type="match status" value="1"/>
</dbReference>
<evidence type="ECO:0000313" key="13">
    <source>
        <dbReference type="EnsemblPlants" id="TraesCS7D02G007900.1"/>
    </source>
</evidence>
<dbReference type="InterPro" id="IPR015915">
    <property type="entry name" value="Kelch-typ_b-propeller"/>
</dbReference>
<dbReference type="RefSeq" id="XP_044443927.1">
    <property type="nucleotide sequence ID" value="XM_044587992.1"/>
</dbReference>
<dbReference type="Pfam" id="PF23598">
    <property type="entry name" value="LRR_14"/>
    <property type="match status" value="1"/>
</dbReference>
<accession>A0A3B6TB28</accession>
<dbReference type="Gene3D" id="3.40.30.10">
    <property type="entry name" value="Glutaredoxin"/>
    <property type="match status" value="1"/>
</dbReference>
<dbReference type="InterPro" id="IPR052439">
    <property type="entry name" value="F-box/Kelch-repeat"/>
</dbReference>
<dbReference type="SUPFAM" id="SSF52833">
    <property type="entry name" value="Thioredoxin-like"/>
    <property type="match status" value="1"/>
</dbReference>
<evidence type="ECO:0000259" key="11">
    <source>
        <dbReference type="Pfam" id="PF23559"/>
    </source>
</evidence>
<evidence type="ECO:0000259" key="9">
    <source>
        <dbReference type="Pfam" id="PF00931"/>
    </source>
</evidence>
<dbReference type="InterPro" id="IPR036388">
    <property type="entry name" value="WH-like_DNA-bd_sf"/>
</dbReference>
<evidence type="ECO:0000256" key="7">
    <source>
        <dbReference type="ARBA" id="ARBA00023054"/>
    </source>
</evidence>
<proteinExistence type="inferred from homology"/>
<dbReference type="InterPro" id="IPR036249">
    <property type="entry name" value="Thioredoxin-like_sf"/>
</dbReference>
<feature type="domain" description="Disease resistance R13L4/SHOC-2-like LRR" evidence="12">
    <location>
        <begin position="764"/>
        <end position="1111"/>
    </location>
</feature>
<keyword evidence="5" id="KW-0547">Nucleotide-binding</keyword>
<dbReference type="SUPFAM" id="SSF117281">
    <property type="entry name" value="Kelch motif"/>
    <property type="match status" value="1"/>
</dbReference>
<evidence type="ECO:0000256" key="1">
    <source>
        <dbReference type="ARBA" id="ARBA00008894"/>
    </source>
</evidence>
<dbReference type="GO" id="GO:0042742">
    <property type="term" value="P:defense response to bacterium"/>
    <property type="evidence" value="ECO:0007669"/>
    <property type="project" value="UniProtKB-ARBA"/>
</dbReference>
<dbReference type="PANTHER" id="PTHR46122">
    <property type="entry name" value="GALACTOSE OXIDASE/KELCH REPEAT PROTEIN-RELATED"/>
    <property type="match status" value="1"/>
</dbReference>
<evidence type="ECO:0000256" key="2">
    <source>
        <dbReference type="ARBA" id="ARBA00022441"/>
    </source>
</evidence>
<dbReference type="PROSITE" id="PS51354">
    <property type="entry name" value="GLUTAREDOXIN_2"/>
    <property type="match status" value="1"/>
</dbReference>
<evidence type="ECO:0000256" key="5">
    <source>
        <dbReference type="ARBA" id="ARBA00022741"/>
    </source>
</evidence>
<dbReference type="InterPro" id="IPR032675">
    <property type="entry name" value="LRR_dom_sf"/>
</dbReference>
<keyword evidence="3" id="KW-0433">Leucine-rich repeat</keyword>
<dbReference type="Gene3D" id="3.40.50.300">
    <property type="entry name" value="P-loop containing nucleotide triphosphate hydrolases"/>
    <property type="match status" value="1"/>
</dbReference>
<dbReference type="InterPro" id="IPR006652">
    <property type="entry name" value="Kelch_1"/>
</dbReference>
<dbReference type="GO" id="GO:0043531">
    <property type="term" value="F:ADP binding"/>
    <property type="evidence" value="ECO:0007669"/>
    <property type="project" value="InterPro"/>
</dbReference>
<dbReference type="InterPro" id="IPR002182">
    <property type="entry name" value="NB-ARC"/>
</dbReference>
<evidence type="ECO:0000256" key="6">
    <source>
        <dbReference type="ARBA" id="ARBA00022821"/>
    </source>
</evidence>
<dbReference type="Gramene" id="TraesCS7D03G0018100.1">
    <property type="protein sequence ID" value="TraesCS7D03G0018100.1.CDS"/>
    <property type="gene ID" value="TraesCS7D03G0018100"/>
</dbReference>
<reference evidence="13" key="2">
    <citation type="submission" date="2018-10" db="UniProtKB">
        <authorList>
            <consortium name="EnsemblPlants"/>
        </authorList>
    </citation>
    <scope>IDENTIFICATION</scope>
</reference>
<dbReference type="EnsemblPlants" id="TraesCS7D02G007900.1">
    <property type="protein sequence ID" value="TraesCS7D02G007900.1"/>
    <property type="gene ID" value="TraesCS7D02G007900"/>
</dbReference>
<dbReference type="InterPro" id="IPR027417">
    <property type="entry name" value="P-loop_NTPase"/>
</dbReference>
<evidence type="ECO:0000256" key="8">
    <source>
        <dbReference type="SAM" id="MobiDB-lite"/>
    </source>
</evidence>
<dbReference type="STRING" id="4565.A0A3B6TB28"/>
<dbReference type="SMART" id="SM00612">
    <property type="entry name" value="Kelch"/>
    <property type="match status" value="3"/>
</dbReference>
<reference evidence="13" key="1">
    <citation type="submission" date="2018-08" db="EMBL/GenBank/DDBJ databases">
        <authorList>
            <person name="Rossello M."/>
        </authorList>
    </citation>
    <scope>NUCLEOTIDE SEQUENCE [LARGE SCALE GENOMIC DNA]</scope>
    <source>
        <strain evidence="13">cv. Chinese Spring</strain>
    </source>
</reference>
<keyword evidence="14" id="KW-1185">Reference proteome</keyword>
<keyword evidence="4" id="KW-0677">Repeat</keyword>
<sequence length="1532" mass="172250">MYDPGGSSSSRPRGADELQPEVVLYTASRRRGRTSADRYALCALLRGYGLAVDVRDVSRSKAHLCELKSLLAARGCAFSLPQLLVGGRLVGGPDDVRQLHRAGELRPLLDGAPRPSPAFVCQACKRVGSVPCPKCSESRNKMLDHGVIEEEEEEEEERVVLFYPTQDISMGGRGREMDASFSVSLGAMSPLLKKLDMMLGPHGCKLTKGVNDRSQLLKDDLEEIAAYLEDLLEVEDPPMTAKCWMKEARELSYDIQDCIDNFVPPESLVYKSDQKMTHVKIPKRLKWQKQIEYAAPDVSGHVISKIIRVDVIRAPRKLKWYQQMVEKVSEFRIYAREVIRRYERYQLHCCSTSAARRFSAIGPIMPMPPLPCEKTCSGLVIDGRMSKFINSLANDADQQLKVVSIYGSGCLGKTMLAKVLYNKIGRQFHCRAFIRVSKKPDMKRLFRDILSQIERKQPQASQDASDELRITAENIRNYLHGKRYLIVVDDLWDTAAWDVINQLFPKCSQGSRIITTTQIEDVALACCCDDPEQVFEMKPLDDDHSRKLFFGRLFGSESNCPEELKQVSSQIVEICGGLPLATISIASLLANQPSVSVDLLTHIHDPLVSCLSSNSTSEITRQVLNLSYNSLPHYLKTCLLQLGMYPEGSVIFKHDLVRQWVAEGFLAANEGQNMEEVAGMHFDELVVRRFIQPVSINFNNEVVSCTVHAVVQDLIVQKSAEENFIVVVDYNRKILALSHKVCRLSLQLGDAKYAKIPANITKSHVRSLGVFGLSECMPCIAEFKLVRVLNLQLSGHHNGDQDLAIDLAGISELFHLVYLKIVCDVCIKLPTRMRGLQCLETLDVMYTPRGTYVPWDIIYLTRLLHLSLPPHTNLLDWSVDEDLSLCKPNHLQDLCISTPPSSDSGDLKRSMDALDYLMYEHDSLKTVKLVANGSSASYGDASKARVLWMLDKPIHHLQRFEVSAYSPVIFCRMDEWKIQLGNLCILKITVHELSVNDVDILRGLRCLTALSLYVEKSPNIKIIFGTAAGFTALKYLKLRFMSGIAWLKFEAHAMPNLWKLRLVFDAIPQMDQRLELFSESDQWKQYRHGTALISIDHMTGLREVSAKFGGAAVDLQYVSRIGVVINHRGNPVISVQLVDSGSYCEESTVQKQQSDDDKRISWRSPESCSRLHPPGVEEGGEQQDVVSWSNTIGVIGRDLFIYCLHRLSRWEYAAIASLNRDLNSVVRNGDIYRLRRKNGVAEHWIYLSCGTDPPEWEAYDPSTGRWIHVPKMPPAERYFWESLAVGTELLVFGDCGRVALRYSILTNSWTGLADAMNTPRRFFGSASAGEKAYVAGGVDSSLINVLSSAEMYDSEAHTWTPLPGMNRARYGCSGAFMDGKFYVIGGLSSSHELLTCGEEYDLNRRSWRVIDNMSQELNLDRLGGPPLLAVVNNELYAADYSENNDLKQYDKLDNKWITLGKLPVRSKKKDGWDMGFRACGDRLIVIGPPNNFSDEKVGELHSWTPDGQPPVWNLFATRPYGDNWIVCAVMGC</sequence>
<dbReference type="Pfam" id="PF23559">
    <property type="entry name" value="WHD_DRP"/>
    <property type="match status" value="1"/>
</dbReference>
<dbReference type="GeneID" id="123170155"/>
<keyword evidence="7" id="KW-0175">Coiled coil</keyword>
<dbReference type="PANTHER" id="PTHR46122:SF25">
    <property type="entry name" value="REPEAT-CONTAINING F-BOX FAMILY PROTEIN, PUTATIVE, EXPRESSED-RELATED"/>
    <property type="match status" value="1"/>
</dbReference>
<evidence type="ECO:0000259" key="12">
    <source>
        <dbReference type="Pfam" id="PF23598"/>
    </source>
</evidence>
<comment type="similarity">
    <text evidence="1">Belongs to the disease resistance NB-LRR family.</text>
</comment>
<dbReference type="Gene3D" id="2.120.10.80">
    <property type="entry name" value="Kelch-type beta propeller"/>
    <property type="match status" value="1"/>
</dbReference>
<dbReference type="Pfam" id="PF00931">
    <property type="entry name" value="NB-ARC"/>
    <property type="match status" value="1"/>
</dbReference>
<keyword evidence="6" id="KW-0611">Plant defense</keyword>
<feature type="domain" description="Disease resistance N-terminal" evidence="10">
    <location>
        <begin position="187"/>
        <end position="263"/>
    </location>
</feature>
<dbReference type="KEGG" id="taes:123170155"/>
<dbReference type="GO" id="GO:0009626">
    <property type="term" value="P:plant-type hypersensitive response"/>
    <property type="evidence" value="ECO:0007669"/>
    <property type="project" value="UniProtKB-ARBA"/>
</dbReference>
<dbReference type="GO" id="GO:0005634">
    <property type="term" value="C:nucleus"/>
    <property type="evidence" value="ECO:0007669"/>
    <property type="project" value="UniProtKB-ARBA"/>
</dbReference>